<dbReference type="InterPro" id="IPR009061">
    <property type="entry name" value="DNA-bd_dom_put_sf"/>
</dbReference>
<accession>A0A8S5NPS0</accession>
<dbReference type="InterPro" id="IPR041657">
    <property type="entry name" value="HTH_17"/>
</dbReference>
<sequence length="66" mass="7845">MNDIKYLTTKELSQRWKLNPNTIEHWRTNGFGPHFIKIGRKILYSLDSIIAFERENIAQNTNIVKK</sequence>
<organism evidence="2">
    <name type="scientific">Siphoviridae sp. ctpbe1</name>
    <dbReference type="NCBI Taxonomy" id="2826466"/>
    <lineage>
        <taxon>Viruses</taxon>
        <taxon>Duplodnaviria</taxon>
        <taxon>Heunggongvirae</taxon>
        <taxon>Uroviricota</taxon>
        <taxon>Caudoviricetes</taxon>
    </lineage>
</organism>
<evidence type="ECO:0000313" key="2">
    <source>
        <dbReference type="EMBL" id="DAD96367.1"/>
    </source>
</evidence>
<dbReference type="Pfam" id="PF12728">
    <property type="entry name" value="HTH_17"/>
    <property type="match status" value="1"/>
</dbReference>
<reference evidence="2" key="1">
    <citation type="journal article" date="2021" name="Proc. Natl. Acad. Sci. U.S.A.">
        <title>A Catalog of Tens of Thousands of Viruses from Human Metagenomes Reveals Hidden Associations with Chronic Diseases.</title>
        <authorList>
            <person name="Tisza M.J."/>
            <person name="Buck C.B."/>
        </authorList>
    </citation>
    <scope>NUCLEOTIDE SEQUENCE</scope>
    <source>
        <strain evidence="2">Ctpbe1</strain>
    </source>
</reference>
<protein>
    <submittedName>
        <fullName evidence="2">Helix-turn-helix domain protein</fullName>
    </submittedName>
</protein>
<feature type="domain" description="Helix-turn-helix" evidence="1">
    <location>
        <begin position="6"/>
        <end position="55"/>
    </location>
</feature>
<proteinExistence type="predicted"/>
<dbReference type="EMBL" id="BK015216">
    <property type="protein sequence ID" value="DAD96367.1"/>
    <property type="molecule type" value="Genomic_DNA"/>
</dbReference>
<name>A0A8S5NPS0_9CAUD</name>
<dbReference type="SUPFAM" id="SSF46955">
    <property type="entry name" value="Putative DNA-binding domain"/>
    <property type="match status" value="1"/>
</dbReference>
<evidence type="ECO:0000259" key="1">
    <source>
        <dbReference type="Pfam" id="PF12728"/>
    </source>
</evidence>